<keyword evidence="4" id="KW-0175">Coiled coil</keyword>
<feature type="region of interest" description="Disordered" evidence="5">
    <location>
        <begin position="34"/>
        <end position="59"/>
    </location>
</feature>
<gene>
    <name evidence="7" type="ORF">BCR43DRAFT_495018</name>
</gene>
<dbReference type="InterPro" id="IPR000210">
    <property type="entry name" value="BTB/POZ_dom"/>
</dbReference>
<dbReference type="InParanoid" id="A0A1X2H902"/>
<accession>A0A1X2H902</accession>
<dbReference type="PROSITE" id="PS50012">
    <property type="entry name" value="RCC1_3"/>
    <property type="match status" value="2"/>
</dbReference>
<dbReference type="Pfam" id="PF12796">
    <property type="entry name" value="Ank_2"/>
    <property type="match status" value="1"/>
</dbReference>
<dbReference type="STRING" id="13706.A0A1X2H902"/>
<reference evidence="7 8" key="1">
    <citation type="submission" date="2016-07" db="EMBL/GenBank/DDBJ databases">
        <title>Pervasive Adenine N6-methylation of Active Genes in Fungi.</title>
        <authorList>
            <consortium name="DOE Joint Genome Institute"/>
            <person name="Mondo S.J."/>
            <person name="Dannebaum R.O."/>
            <person name="Kuo R.C."/>
            <person name="Labutti K."/>
            <person name="Haridas S."/>
            <person name="Kuo A."/>
            <person name="Salamov A."/>
            <person name="Ahrendt S.R."/>
            <person name="Lipzen A."/>
            <person name="Sullivan W."/>
            <person name="Andreopoulos W.B."/>
            <person name="Clum A."/>
            <person name="Lindquist E."/>
            <person name="Daum C."/>
            <person name="Ramamoorthy G.K."/>
            <person name="Gryganskyi A."/>
            <person name="Culley D."/>
            <person name="Magnuson J.K."/>
            <person name="James T.Y."/>
            <person name="O'Malley M.A."/>
            <person name="Stajich J.E."/>
            <person name="Spatafora J.W."/>
            <person name="Visel A."/>
            <person name="Grigoriev I.V."/>
        </authorList>
    </citation>
    <scope>NUCLEOTIDE SEQUENCE [LARGE SCALE GENOMIC DNA]</scope>
    <source>
        <strain evidence="7 8">NRRL 2496</strain>
    </source>
</reference>
<dbReference type="InterPro" id="IPR051625">
    <property type="entry name" value="Signaling_Regulatory_Domain"/>
</dbReference>
<evidence type="ECO:0000256" key="2">
    <source>
        <dbReference type="PROSITE-ProRule" id="PRU00023"/>
    </source>
</evidence>
<dbReference type="SUPFAM" id="SSF54695">
    <property type="entry name" value="POZ domain"/>
    <property type="match status" value="2"/>
</dbReference>
<dbReference type="SUPFAM" id="SSF50985">
    <property type="entry name" value="RCC1/BLIP-II"/>
    <property type="match status" value="1"/>
</dbReference>
<dbReference type="EMBL" id="MCGN01000007">
    <property type="protein sequence ID" value="ORY95026.1"/>
    <property type="molecule type" value="Genomic_DNA"/>
</dbReference>
<keyword evidence="1" id="KW-0677">Repeat</keyword>
<proteinExistence type="predicted"/>
<evidence type="ECO:0000313" key="8">
    <source>
        <dbReference type="Proteomes" id="UP000242180"/>
    </source>
</evidence>
<feature type="coiled-coil region" evidence="4">
    <location>
        <begin position="1188"/>
        <end position="1216"/>
    </location>
</feature>
<dbReference type="InterPro" id="IPR000408">
    <property type="entry name" value="Reg_chr_condens"/>
</dbReference>
<keyword evidence="8" id="KW-1185">Reference proteome</keyword>
<feature type="repeat" description="RCC1" evidence="3">
    <location>
        <begin position="250"/>
        <end position="300"/>
    </location>
</feature>
<dbReference type="Proteomes" id="UP000242180">
    <property type="component" value="Unassembled WGS sequence"/>
</dbReference>
<feature type="repeat" description="RCC1" evidence="3">
    <location>
        <begin position="301"/>
        <end position="356"/>
    </location>
</feature>
<evidence type="ECO:0000256" key="4">
    <source>
        <dbReference type="SAM" id="Coils"/>
    </source>
</evidence>
<dbReference type="InterPro" id="IPR009091">
    <property type="entry name" value="RCC1/BLIP-II"/>
</dbReference>
<comment type="caution">
    <text evidence="7">The sequence shown here is derived from an EMBL/GenBank/DDBJ whole genome shotgun (WGS) entry which is preliminary data.</text>
</comment>
<feature type="region of interest" description="Disordered" evidence="5">
    <location>
        <begin position="1093"/>
        <end position="1182"/>
    </location>
</feature>
<protein>
    <recommendedName>
        <fullName evidence="6">BTB domain-containing protein</fullName>
    </recommendedName>
</protein>
<sequence length="1305" mass="145225">MVSLFKAIRDNNVALIRDIAEQVLSLPVYNNKKGQSRDPFNKHLQQNRSSRDRTHYDLNRRSIKGRTPLHCAATWNRVAILKILVECPVVNVNLQDQENGWTALHRALYLGHVEAATILLRHEHIDTTIKDWNGYSAIELLQTHLDLTYPVREISYIHKNPKTNDEHDASDLIPSQMHHVHAHAGGTDLYFWGVNTNYLLGHREAAKASPERVQLAFETVQNWMGDTRVVLETVCMSKYHTAVLTSEARYNLHVCGFARGGRLGIPHVSDAQLSLVPVPWPERIVAVALGKNHTIALTESKNVITFGSNESGQLGYELDEGQCQTAPRKVQAPGLKKHEIRGVAASNVHSVIYTLTDIYTFGANRGQLGYHASGSCELQTLPRKVAFGTRIIQVVATNFATAILFENNEVILLCNYGQQKIIFPTERFPADMQVYTSSYEPVVKLLDGSEDTLGAITTAGEVFLWTCEPSHTDGTWQTKPKDTTTKVSRPRRVWRRRKPHLEARDACIGGSGQLVVCTVLGNVFCGQPASRKADYDFQWVPQLQRCVRVCASPSHAFAAIRADLQVGAIDAPVSTLSTDMARALPHVMVSKRLEDEYAKMDHARGVLLSQALPRDLADEAGYEPRRLAAVLGRQWESARSSAWRDIDRLADVDPTLDVAFCFGEERTVYCHQLLLAARSPFFQRLVSGKTNGEPLVIDKQTGRWKVWLPRQYSVDAFLMLVHFIYTDEVCSKMTLLANCDMPLAAMQAQVAELGEIFELEVFGRKATLAGDLGNLRLNQGTHDTTLKLQDSTVTCHALVIRQRCPFFDHLLEPGAPWVEARRDALQPHEKLPLYLDDISHETADTLLRYLYHDCDSRQLFGQTTKETVDEVIHALLDVLRVADELLLSTLKSLCQRSLLKLLSPRTALLLLDYADLYAAQSLKGKCIEYVTGNLNLFLATGALDNLETGLIHGIEACVQSCLANALPSVARYDKAPETDLEDELSSSLFTQSRENTHFVSNYAESLMTLYPQYPAKLGAEEDDMLFTMDDVPKSVAKKDVTKSKKKGKAVANSVVDIASPAPASPGGAAWTPVEAGSFDLYSRAKPSLREILEQESKRDAPSAVAKKGGVKKLSQKERRKMQQQLDSIQLTPSPPKSVWGKVPTVSPASLKPSSPPPVAIASTSTSTGKTPPPSKYGSSFDDKGKKIVVSHEQLLAEQEQEAQRRLQEQQKRAETTFNPATSLGETFRLTPRRGAAQKKSADTAPFSAILKQQELEDNWIKGKGRVKKNLLRIQTEERAIEGLQQFYVQTLEGNGEWFSVRAIET</sequence>
<feature type="domain" description="BTB" evidence="6">
    <location>
        <begin position="782"/>
        <end position="851"/>
    </location>
</feature>
<dbReference type="PANTHER" id="PTHR22872">
    <property type="entry name" value="BTK-BINDING PROTEIN-RELATED"/>
    <property type="match status" value="1"/>
</dbReference>
<dbReference type="Pfam" id="PF13540">
    <property type="entry name" value="RCC1_2"/>
    <property type="match status" value="1"/>
</dbReference>
<dbReference type="SMART" id="SM00225">
    <property type="entry name" value="BTB"/>
    <property type="match status" value="2"/>
</dbReference>
<dbReference type="Pfam" id="PF00651">
    <property type="entry name" value="BTB"/>
    <property type="match status" value="2"/>
</dbReference>
<dbReference type="CDD" id="cd18186">
    <property type="entry name" value="BTB_POZ_ZBTB_KLHL-like"/>
    <property type="match status" value="1"/>
</dbReference>
<evidence type="ECO:0000313" key="7">
    <source>
        <dbReference type="EMBL" id="ORY95026.1"/>
    </source>
</evidence>
<dbReference type="PROSITE" id="PS50097">
    <property type="entry name" value="BTB"/>
    <property type="match status" value="2"/>
</dbReference>
<dbReference type="SUPFAM" id="SSF48403">
    <property type="entry name" value="Ankyrin repeat"/>
    <property type="match status" value="1"/>
</dbReference>
<dbReference type="PRINTS" id="PR00633">
    <property type="entry name" value="RCCNDNSATION"/>
</dbReference>
<name>A0A1X2H902_SYNRA</name>
<dbReference type="PROSITE" id="PS50088">
    <property type="entry name" value="ANK_REPEAT"/>
    <property type="match status" value="1"/>
</dbReference>
<evidence type="ECO:0000256" key="3">
    <source>
        <dbReference type="PROSITE-ProRule" id="PRU00235"/>
    </source>
</evidence>
<keyword evidence="2" id="KW-0040">ANK repeat</keyword>
<dbReference type="Gene3D" id="1.25.40.20">
    <property type="entry name" value="Ankyrin repeat-containing domain"/>
    <property type="match status" value="1"/>
</dbReference>
<evidence type="ECO:0000259" key="6">
    <source>
        <dbReference type="PROSITE" id="PS50097"/>
    </source>
</evidence>
<feature type="repeat" description="ANK" evidence="2">
    <location>
        <begin position="64"/>
        <end position="86"/>
    </location>
</feature>
<dbReference type="Gene3D" id="3.30.710.10">
    <property type="entry name" value="Potassium Channel Kv1.1, Chain A"/>
    <property type="match status" value="2"/>
</dbReference>
<feature type="domain" description="BTB" evidence="6">
    <location>
        <begin position="656"/>
        <end position="729"/>
    </location>
</feature>
<organism evidence="7 8">
    <name type="scientific">Syncephalastrum racemosum</name>
    <name type="common">Filamentous fungus</name>
    <dbReference type="NCBI Taxonomy" id="13706"/>
    <lineage>
        <taxon>Eukaryota</taxon>
        <taxon>Fungi</taxon>
        <taxon>Fungi incertae sedis</taxon>
        <taxon>Mucoromycota</taxon>
        <taxon>Mucoromycotina</taxon>
        <taxon>Mucoromycetes</taxon>
        <taxon>Mucorales</taxon>
        <taxon>Syncephalastraceae</taxon>
        <taxon>Syncephalastrum</taxon>
    </lineage>
</organism>
<evidence type="ECO:0000256" key="1">
    <source>
        <dbReference type="ARBA" id="ARBA00022737"/>
    </source>
</evidence>
<dbReference type="OrthoDB" id="1893551at2759"/>
<dbReference type="PROSITE" id="PS50297">
    <property type="entry name" value="ANK_REP_REGION"/>
    <property type="match status" value="1"/>
</dbReference>
<dbReference type="SMART" id="SM00248">
    <property type="entry name" value="ANK"/>
    <property type="match status" value="2"/>
</dbReference>
<dbReference type="InterPro" id="IPR002110">
    <property type="entry name" value="Ankyrin_rpt"/>
</dbReference>
<dbReference type="OMA" id="MSKYHTA"/>
<evidence type="ECO:0000256" key="5">
    <source>
        <dbReference type="SAM" id="MobiDB-lite"/>
    </source>
</evidence>
<feature type="compositionally biased region" description="Polar residues" evidence="5">
    <location>
        <begin position="1122"/>
        <end position="1131"/>
    </location>
</feature>
<dbReference type="InterPro" id="IPR036770">
    <property type="entry name" value="Ankyrin_rpt-contain_sf"/>
</dbReference>
<dbReference type="InterPro" id="IPR011333">
    <property type="entry name" value="SKP1/BTB/POZ_sf"/>
</dbReference>
<feature type="compositionally biased region" description="Basic and acidic residues" evidence="5">
    <location>
        <begin position="49"/>
        <end position="59"/>
    </location>
</feature>
<dbReference type="PANTHER" id="PTHR22872:SF2">
    <property type="entry name" value="INHIBITOR OF BRUTON TYROSINE KINASE"/>
    <property type="match status" value="1"/>
</dbReference>
<dbReference type="Gene3D" id="2.130.10.30">
    <property type="entry name" value="Regulator of chromosome condensation 1/beta-lactamase-inhibitor protein II"/>
    <property type="match status" value="1"/>
</dbReference>
<dbReference type="FunCoup" id="A0A1X2H902">
    <property type="interactions" value="103"/>
</dbReference>